<reference evidence="2" key="1">
    <citation type="submission" date="2023-06" db="EMBL/GenBank/DDBJ databases">
        <title>Conoideocrella luteorostrata (Hypocreales: Clavicipitaceae), a potential biocontrol fungus for elongate hemlock scale in United States Christmas tree production areas.</title>
        <authorList>
            <person name="Barrett H."/>
            <person name="Lovett B."/>
            <person name="Macias A.M."/>
            <person name="Stajich J.E."/>
            <person name="Kasson M.T."/>
        </authorList>
    </citation>
    <scope>NUCLEOTIDE SEQUENCE</scope>
    <source>
        <strain evidence="2">ARSEF 14590</strain>
    </source>
</reference>
<dbReference type="Proteomes" id="UP001251528">
    <property type="component" value="Unassembled WGS sequence"/>
</dbReference>
<dbReference type="AlphaFoldDB" id="A0AAJ0CN91"/>
<dbReference type="EMBL" id="JASWJB010000108">
    <property type="protein sequence ID" value="KAK2597317.1"/>
    <property type="molecule type" value="Genomic_DNA"/>
</dbReference>
<comment type="caution">
    <text evidence="2">The sequence shown here is derived from an EMBL/GenBank/DDBJ whole genome shotgun (WGS) entry which is preliminary data.</text>
</comment>
<sequence length="504" mass="56478">MNSFQVKNPPHAVLNAAAFPRRRANDLPFNQRAEFNKKFPNGIPSVYKMMSYNDRGIPMNYLEDNLPIGFYTNPPLNAPAVFSTINGKREFRKMTHILPQRRIHLWDKDEIQRNCNSIRKSFWSHMKGMVQPYCWEDLWRYYDAYDLYNYGAMNLWNLINHLYHENVIIYTDMERECANHIGQWADEWMSDSENQRKLREWTGSSIVFILSKQDRLNMGDIPDDMISLVASALKARRNLLLSGAENFRKCRDGASDVMTACKNRNFHNWLAGERVFENNALASPPAVEKHQCSPASAKRLAPCFELDGRHYYLPEGMGQPNYRSASQFVAVEELKKSVAAAATNAALSNAACIVVRGTSKPQVAEVSKGRMKKVADESQHLKESSAIGPGKQKPVVPLKESSETLNKLNQNQISVSTENNAGPVATARGQTSPSPMPRQGRSVHRDNEAGGKTVATSSLGSRSAVLNHASFVKRASLSGQVSPDITSSSPMVYHRPSTASEQPA</sequence>
<evidence type="ECO:0000313" key="2">
    <source>
        <dbReference type="EMBL" id="KAK2597317.1"/>
    </source>
</evidence>
<evidence type="ECO:0000313" key="3">
    <source>
        <dbReference type="Proteomes" id="UP001251528"/>
    </source>
</evidence>
<name>A0AAJ0CN91_9HYPO</name>
<feature type="region of interest" description="Disordered" evidence="1">
    <location>
        <begin position="480"/>
        <end position="504"/>
    </location>
</feature>
<feature type="compositionally biased region" description="Polar residues" evidence="1">
    <location>
        <begin position="480"/>
        <end position="490"/>
    </location>
</feature>
<feature type="region of interest" description="Disordered" evidence="1">
    <location>
        <begin position="416"/>
        <end position="460"/>
    </location>
</feature>
<proteinExistence type="predicted"/>
<organism evidence="2 3">
    <name type="scientific">Conoideocrella luteorostrata</name>
    <dbReference type="NCBI Taxonomy" id="1105319"/>
    <lineage>
        <taxon>Eukaryota</taxon>
        <taxon>Fungi</taxon>
        <taxon>Dikarya</taxon>
        <taxon>Ascomycota</taxon>
        <taxon>Pezizomycotina</taxon>
        <taxon>Sordariomycetes</taxon>
        <taxon>Hypocreomycetidae</taxon>
        <taxon>Hypocreales</taxon>
        <taxon>Clavicipitaceae</taxon>
        <taxon>Conoideocrella</taxon>
    </lineage>
</organism>
<gene>
    <name evidence="2" type="ORF">QQS21_006091</name>
</gene>
<protein>
    <submittedName>
        <fullName evidence="2">Uncharacterized protein</fullName>
    </submittedName>
</protein>
<keyword evidence="3" id="KW-1185">Reference proteome</keyword>
<evidence type="ECO:0000256" key="1">
    <source>
        <dbReference type="SAM" id="MobiDB-lite"/>
    </source>
</evidence>
<accession>A0AAJ0CN91</accession>